<dbReference type="GO" id="GO:0016772">
    <property type="term" value="F:transferase activity, transferring phosphorus-containing groups"/>
    <property type="evidence" value="ECO:0007669"/>
    <property type="project" value="InterPro"/>
</dbReference>
<dbReference type="SUPFAM" id="SSF51621">
    <property type="entry name" value="Phosphoenolpyruvate/pyruvate domain"/>
    <property type="match status" value="1"/>
</dbReference>
<dbReference type="EMBL" id="BARS01028897">
    <property type="protein sequence ID" value="GAF99816.1"/>
    <property type="molecule type" value="Genomic_DNA"/>
</dbReference>
<dbReference type="Pfam" id="PF02896">
    <property type="entry name" value="PEP-utilizers_C"/>
    <property type="match status" value="1"/>
</dbReference>
<dbReference type="PANTHER" id="PTHR46244">
    <property type="entry name" value="PHOSPHOENOLPYRUVATE-PROTEIN PHOSPHOTRANSFERASE"/>
    <property type="match status" value="1"/>
</dbReference>
<feature type="domain" description="PEP-utilising enzyme C-terminal" evidence="1">
    <location>
        <begin position="2"/>
        <end position="183"/>
    </location>
</feature>
<feature type="non-terminal residue" evidence="2">
    <location>
        <position position="1"/>
    </location>
</feature>
<reference evidence="2" key="1">
    <citation type="journal article" date="2014" name="Front. Microbiol.">
        <title>High frequency of phylogenetically diverse reductive dehalogenase-homologous genes in deep subseafloor sedimentary metagenomes.</title>
        <authorList>
            <person name="Kawai M."/>
            <person name="Futagami T."/>
            <person name="Toyoda A."/>
            <person name="Takaki Y."/>
            <person name="Nishi S."/>
            <person name="Hori S."/>
            <person name="Arai W."/>
            <person name="Tsubouchi T."/>
            <person name="Morono Y."/>
            <person name="Uchiyama I."/>
            <person name="Ito T."/>
            <person name="Fujiyama A."/>
            <person name="Inagaki F."/>
            <person name="Takami H."/>
        </authorList>
    </citation>
    <scope>NUCLEOTIDE SEQUENCE</scope>
    <source>
        <strain evidence="2">Expedition CK06-06</strain>
    </source>
</reference>
<proteinExistence type="predicted"/>
<evidence type="ECO:0000259" key="1">
    <source>
        <dbReference type="Pfam" id="PF02896"/>
    </source>
</evidence>
<dbReference type="Gene3D" id="3.20.20.60">
    <property type="entry name" value="Phosphoenolpyruvate-binding domains"/>
    <property type="match status" value="1"/>
</dbReference>
<dbReference type="PANTHER" id="PTHR46244:SF3">
    <property type="entry name" value="PHOSPHOENOLPYRUVATE-PROTEIN PHOSPHOTRANSFERASE"/>
    <property type="match status" value="1"/>
</dbReference>
<name>X0UKK0_9ZZZZ</name>
<dbReference type="PRINTS" id="PR01736">
    <property type="entry name" value="PHPHTRNFRASE"/>
</dbReference>
<dbReference type="AlphaFoldDB" id="X0UKK0"/>
<organism evidence="2">
    <name type="scientific">marine sediment metagenome</name>
    <dbReference type="NCBI Taxonomy" id="412755"/>
    <lineage>
        <taxon>unclassified sequences</taxon>
        <taxon>metagenomes</taxon>
        <taxon>ecological metagenomes</taxon>
    </lineage>
</organism>
<sequence>SIRFSLQNKDIFAGQIRAILRAGPDADVRIMFPMISSIEEFLEASQVVALCIKDLGQSGIEHNNSPKIGMMVELPSVLYLIDAFAKEVDFFSIGTNDFIQFMLGVDRTNENVESLYIPHHPSVLRGIKTIVDGAARQNREVSICGDMAQQPEYIAFLIGIGVRILSMDPANIPLAQQAIEQLDIAETQDLAQKVLTQTTVEKIAKILRITRQNTCPPPSPH</sequence>
<accession>X0UKK0</accession>
<comment type="caution">
    <text evidence="2">The sequence shown here is derived from an EMBL/GenBank/DDBJ whole genome shotgun (WGS) entry which is preliminary data.</text>
</comment>
<dbReference type="InterPro" id="IPR050499">
    <property type="entry name" value="PEP-utilizing_PTS_enzyme"/>
</dbReference>
<gene>
    <name evidence="2" type="ORF">S01H1_45248</name>
</gene>
<protein>
    <recommendedName>
        <fullName evidence="1">PEP-utilising enzyme C-terminal domain-containing protein</fullName>
    </recommendedName>
</protein>
<dbReference type="InterPro" id="IPR015813">
    <property type="entry name" value="Pyrv/PenolPyrv_kinase-like_dom"/>
</dbReference>
<evidence type="ECO:0000313" key="2">
    <source>
        <dbReference type="EMBL" id="GAF99816.1"/>
    </source>
</evidence>
<dbReference type="InterPro" id="IPR040442">
    <property type="entry name" value="Pyrv_kinase-like_dom_sf"/>
</dbReference>
<dbReference type="InterPro" id="IPR000121">
    <property type="entry name" value="PEP_util_C"/>
</dbReference>